<name>A0A9N9ISS5_9GLOM</name>
<keyword evidence="2" id="KW-1185">Reference proteome</keyword>
<reference evidence="1" key="1">
    <citation type="submission" date="2021-06" db="EMBL/GenBank/DDBJ databases">
        <authorList>
            <person name="Kallberg Y."/>
            <person name="Tangrot J."/>
            <person name="Rosling A."/>
        </authorList>
    </citation>
    <scope>NUCLEOTIDE SEQUENCE</scope>
    <source>
        <strain evidence="1">IN212</strain>
    </source>
</reference>
<proteinExistence type="predicted"/>
<evidence type="ECO:0000313" key="1">
    <source>
        <dbReference type="EMBL" id="CAG8747024.1"/>
    </source>
</evidence>
<feature type="non-terminal residue" evidence="1">
    <location>
        <position position="1"/>
    </location>
</feature>
<sequence length="120" mass="14567">SKKKVQRIHYQVKDAIAEFDFIDLKFKPNLENYKPDSYKIWLQNLRQYILNLVKKHFNLYPKIPSMQMYQYKILNTKKYVKNNFLENVNDENIDPELCQYCKSKISALEHLVKHLNNELN</sequence>
<organism evidence="1 2">
    <name type="scientific">Racocetra fulgida</name>
    <dbReference type="NCBI Taxonomy" id="60492"/>
    <lineage>
        <taxon>Eukaryota</taxon>
        <taxon>Fungi</taxon>
        <taxon>Fungi incertae sedis</taxon>
        <taxon>Mucoromycota</taxon>
        <taxon>Glomeromycotina</taxon>
        <taxon>Glomeromycetes</taxon>
        <taxon>Diversisporales</taxon>
        <taxon>Gigasporaceae</taxon>
        <taxon>Racocetra</taxon>
    </lineage>
</organism>
<dbReference type="AlphaFoldDB" id="A0A9N9ISS5"/>
<comment type="caution">
    <text evidence="1">The sequence shown here is derived from an EMBL/GenBank/DDBJ whole genome shotgun (WGS) entry which is preliminary data.</text>
</comment>
<accession>A0A9N9ISS5</accession>
<evidence type="ECO:0000313" key="2">
    <source>
        <dbReference type="Proteomes" id="UP000789396"/>
    </source>
</evidence>
<gene>
    <name evidence="1" type="ORF">RFULGI_LOCUS13309</name>
</gene>
<dbReference type="EMBL" id="CAJVPZ010034561">
    <property type="protein sequence ID" value="CAG8747024.1"/>
    <property type="molecule type" value="Genomic_DNA"/>
</dbReference>
<dbReference type="OrthoDB" id="2441238at2759"/>
<dbReference type="Proteomes" id="UP000789396">
    <property type="component" value="Unassembled WGS sequence"/>
</dbReference>
<feature type="non-terminal residue" evidence="1">
    <location>
        <position position="120"/>
    </location>
</feature>
<protein>
    <submittedName>
        <fullName evidence="1">12060_t:CDS:1</fullName>
    </submittedName>
</protein>